<dbReference type="Gene3D" id="3.30.420.10">
    <property type="entry name" value="Ribonuclease H-like superfamily/Ribonuclease H"/>
    <property type="match status" value="1"/>
</dbReference>
<evidence type="ECO:0000313" key="6">
    <source>
        <dbReference type="Proteomes" id="UP000289738"/>
    </source>
</evidence>
<dbReference type="InterPro" id="IPR052929">
    <property type="entry name" value="RNase_H-like_EbsB-rel"/>
</dbReference>
<dbReference type="InterPro" id="IPR026960">
    <property type="entry name" value="RVT-Znf"/>
</dbReference>
<keyword evidence="6" id="KW-1185">Reference proteome</keyword>
<feature type="region of interest" description="Disordered" evidence="1">
    <location>
        <begin position="302"/>
        <end position="328"/>
    </location>
</feature>
<dbReference type="CDD" id="cd06222">
    <property type="entry name" value="RNase_H_like"/>
    <property type="match status" value="1"/>
</dbReference>
<feature type="region of interest" description="Disordered" evidence="1">
    <location>
        <begin position="242"/>
        <end position="266"/>
    </location>
</feature>
<feature type="domain" description="RNase H type-1" evidence="2">
    <location>
        <begin position="983"/>
        <end position="1101"/>
    </location>
</feature>
<dbReference type="InterPro" id="IPR025836">
    <property type="entry name" value="Zn_knuckle_CX2CX4HX4C"/>
</dbReference>
<evidence type="ECO:0000259" key="2">
    <source>
        <dbReference type="Pfam" id="PF13456"/>
    </source>
</evidence>
<reference evidence="5 6" key="1">
    <citation type="submission" date="2019-01" db="EMBL/GenBank/DDBJ databases">
        <title>Sequencing of cultivated peanut Arachis hypogaea provides insights into genome evolution and oil improvement.</title>
        <authorList>
            <person name="Chen X."/>
        </authorList>
    </citation>
    <scope>NUCLEOTIDE SEQUENCE [LARGE SCALE GENOMIC DNA]</scope>
    <source>
        <strain evidence="6">cv. Fuhuasheng</strain>
        <tissue evidence="5">Leaves</tissue>
    </source>
</reference>
<evidence type="ECO:0000256" key="1">
    <source>
        <dbReference type="SAM" id="MobiDB-lite"/>
    </source>
</evidence>
<evidence type="ECO:0000259" key="4">
    <source>
        <dbReference type="Pfam" id="PF14392"/>
    </source>
</evidence>
<proteinExistence type="predicted"/>
<sequence length="1138" mass="129957">MASFTSLEFDTSVDDFEANIRQIYPSVREGQIYPGVREGLLDFQMHQKLKDRDVLKKVSYLAAKRFGVSGFKDVRKGIQIRNGGPWSVRGHLLNLQIWNGRESLYDVDHRYMELWVQIHGLPLSYITRKTAEIIGKQLGTVMEAENPRLNNTLQRTFLRVRVTMNITRPLPTGFWLATQNHQTLWVDFKYERIQDSYCLNCGVLSHTKKECSSPMVVASWDHMQPRYGLGLGVNRARAISAKGKEQDEKEMNKEWTEAKQDCEGERTRREHMKEHLTEESCTGRGVQAEPLRTIHANSVHQTPLGEESHGSRLQGEEGEALRNGDKIANTRTDIREGYDKLQEAGEGSCAFRLNATSSMRCQEHLEVGGNEERLPFGNRTRLNEGRLDEPKQMEDGVQRQQAEHDVFGNSKKLTIGEELEKLFGKKQAQAKHHGDAKINKHFGLETRIVTHDAGQMWSYRDKPKMKRVVSAAGRTMIQRMDNGEEYYVELAEEQHHKEKEVAAGLEQRNESQRVLELAFDLRLNLNSKRIRDTSSLAVFVDKFEDDEHLRMGKSGKKFKYVPGSAQISTVNVNAWEGIFVYGHPDFKRRKELWNELTCVDNNLHVPRAFIGDFNDVIAQHEKVGMHPKPTSQIDTFRCFIDKNALMDLELQGTKYTWFSNPRNGFVTKERIDRVLANWEWREAFQHATLSALPAISSDHTPLVLNVTPRGIRTRCFKFEAFWADHADCGQGWNISELRKHFDGDSVGKIIRTPVSVIGREDKLSWPLKPDGKYTIKTGYHAARKEQHLDNSNSPSTSDDFKDLWRDIWKLKVPQKIRTFLWRASHNILPVFQNLYKKKISNTPICPICLQEPESTEHALLLCPWTRAVWFGAQIQCCLTAYTVLSFGKWVMDLFKSMKIGTGTDYVLSSSRVGFLVWEIWKARNQAVHHRSKPSPLLAIENAKQMEIDFADVIEEPAISSIHHRRTDRRVTWRPPPQGWIKCNVDAAFREVYSGGATAAVFRDHTGSLLAASNSRIAASSPLAAEAFAVREALIMAKNFQLDRIIVESDSLLLIQALKSKAPVAEIQVILDDILELVRSITNCGFTWVPREGNGLAHEVARLTADGSLQQNWLSCKPRTIVNILAEEHYMSLQLANRS</sequence>
<organism evidence="5 6">
    <name type="scientific">Arachis hypogaea</name>
    <name type="common">Peanut</name>
    <dbReference type="NCBI Taxonomy" id="3818"/>
    <lineage>
        <taxon>Eukaryota</taxon>
        <taxon>Viridiplantae</taxon>
        <taxon>Streptophyta</taxon>
        <taxon>Embryophyta</taxon>
        <taxon>Tracheophyta</taxon>
        <taxon>Spermatophyta</taxon>
        <taxon>Magnoliopsida</taxon>
        <taxon>eudicotyledons</taxon>
        <taxon>Gunneridae</taxon>
        <taxon>Pentapetalae</taxon>
        <taxon>rosids</taxon>
        <taxon>fabids</taxon>
        <taxon>Fabales</taxon>
        <taxon>Fabaceae</taxon>
        <taxon>Papilionoideae</taxon>
        <taxon>50 kb inversion clade</taxon>
        <taxon>dalbergioids sensu lato</taxon>
        <taxon>Dalbergieae</taxon>
        <taxon>Pterocarpus clade</taxon>
        <taxon>Arachis</taxon>
    </lineage>
</organism>
<comment type="caution">
    <text evidence="5">The sequence shown here is derived from an EMBL/GenBank/DDBJ whole genome shotgun (WGS) entry which is preliminary data.</text>
</comment>
<evidence type="ECO:0000313" key="5">
    <source>
        <dbReference type="EMBL" id="RYR44318.1"/>
    </source>
</evidence>
<name>A0A445C0H0_ARAHY</name>
<dbReference type="InterPro" id="IPR002156">
    <property type="entry name" value="RNaseH_domain"/>
</dbReference>
<dbReference type="AlphaFoldDB" id="A0A445C0H0"/>
<dbReference type="SUPFAM" id="SSF53098">
    <property type="entry name" value="Ribonuclease H-like"/>
    <property type="match status" value="1"/>
</dbReference>
<feature type="domain" description="Reverse transcriptase zinc-binding" evidence="3">
    <location>
        <begin position="773"/>
        <end position="869"/>
    </location>
</feature>
<dbReference type="Pfam" id="PF13966">
    <property type="entry name" value="zf-RVT"/>
    <property type="match status" value="1"/>
</dbReference>
<dbReference type="Pfam" id="PF13456">
    <property type="entry name" value="RVT_3"/>
    <property type="match status" value="1"/>
</dbReference>
<dbReference type="GO" id="GO:0004523">
    <property type="term" value="F:RNA-DNA hybrid ribonuclease activity"/>
    <property type="evidence" value="ECO:0007669"/>
    <property type="project" value="InterPro"/>
</dbReference>
<feature type="domain" description="Zinc knuckle CX2CX4HX4C" evidence="4">
    <location>
        <begin position="166"/>
        <end position="212"/>
    </location>
</feature>
<gene>
    <name evidence="5" type="ORF">Ahy_A08g040672</name>
</gene>
<dbReference type="InterPro" id="IPR036691">
    <property type="entry name" value="Endo/exonu/phosph_ase_sf"/>
</dbReference>
<dbReference type="InterPro" id="IPR012337">
    <property type="entry name" value="RNaseH-like_sf"/>
</dbReference>
<dbReference type="GO" id="GO:0003676">
    <property type="term" value="F:nucleic acid binding"/>
    <property type="evidence" value="ECO:0007669"/>
    <property type="project" value="InterPro"/>
</dbReference>
<dbReference type="InterPro" id="IPR044730">
    <property type="entry name" value="RNase_H-like_dom_plant"/>
</dbReference>
<protein>
    <submittedName>
        <fullName evidence="5">Uncharacterized protein</fullName>
    </submittedName>
</protein>
<dbReference type="InterPro" id="IPR036397">
    <property type="entry name" value="RNaseH_sf"/>
</dbReference>
<dbReference type="SUPFAM" id="SSF56219">
    <property type="entry name" value="DNase I-like"/>
    <property type="match status" value="1"/>
</dbReference>
<evidence type="ECO:0000259" key="3">
    <source>
        <dbReference type="Pfam" id="PF13966"/>
    </source>
</evidence>
<dbReference type="PANTHER" id="PTHR47074:SF11">
    <property type="entry name" value="REVERSE TRANSCRIPTASE-LIKE PROTEIN"/>
    <property type="match status" value="1"/>
</dbReference>
<accession>A0A445C0H0</accession>
<dbReference type="STRING" id="3818.A0A445C0H0"/>
<dbReference type="Pfam" id="PF14392">
    <property type="entry name" value="zf-CCHC_4"/>
    <property type="match status" value="1"/>
</dbReference>
<dbReference type="EMBL" id="SDMP01000008">
    <property type="protein sequence ID" value="RYR44318.1"/>
    <property type="molecule type" value="Genomic_DNA"/>
</dbReference>
<dbReference type="Gene3D" id="3.60.10.10">
    <property type="entry name" value="Endonuclease/exonuclease/phosphatase"/>
    <property type="match status" value="1"/>
</dbReference>
<dbReference type="PANTHER" id="PTHR47074">
    <property type="entry name" value="BNAC02G40300D PROTEIN"/>
    <property type="match status" value="1"/>
</dbReference>
<dbReference type="Proteomes" id="UP000289738">
    <property type="component" value="Chromosome A08"/>
</dbReference>